<protein>
    <submittedName>
        <fullName evidence="1">RxLR effector protein</fullName>
    </submittedName>
</protein>
<gene>
    <name evidence="1" type="ORF">PHMEG_00023103</name>
</gene>
<evidence type="ECO:0000313" key="1">
    <source>
        <dbReference type="EMBL" id="OWZ04911.1"/>
    </source>
</evidence>
<keyword evidence="2" id="KW-1185">Reference proteome</keyword>
<dbReference type="AlphaFoldDB" id="A0A225VH48"/>
<name>A0A225VH48_9STRA</name>
<proteinExistence type="predicted"/>
<dbReference type="EMBL" id="NBNE01004711">
    <property type="protein sequence ID" value="OWZ04911.1"/>
    <property type="molecule type" value="Genomic_DNA"/>
</dbReference>
<dbReference type="Proteomes" id="UP000198211">
    <property type="component" value="Unassembled WGS sequence"/>
</dbReference>
<comment type="caution">
    <text evidence="1">The sequence shown here is derived from an EMBL/GenBank/DDBJ whole genome shotgun (WGS) entry which is preliminary data.</text>
</comment>
<sequence>MREGKLPKEAFNPLIGTNYGDYFFAMPGFETWVKYLNEFNQKYTDKRTTLIDSVQCHYSDETLAKALVLGK</sequence>
<accession>A0A225VH48</accession>
<evidence type="ECO:0000313" key="2">
    <source>
        <dbReference type="Proteomes" id="UP000198211"/>
    </source>
</evidence>
<organism evidence="1 2">
    <name type="scientific">Phytophthora megakarya</name>
    <dbReference type="NCBI Taxonomy" id="4795"/>
    <lineage>
        <taxon>Eukaryota</taxon>
        <taxon>Sar</taxon>
        <taxon>Stramenopiles</taxon>
        <taxon>Oomycota</taxon>
        <taxon>Peronosporomycetes</taxon>
        <taxon>Peronosporales</taxon>
        <taxon>Peronosporaceae</taxon>
        <taxon>Phytophthora</taxon>
    </lineage>
</organism>
<reference evidence="2" key="1">
    <citation type="submission" date="2017-03" db="EMBL/GenBank/DDBJ databases">
        <title>Phytopthora megakarya and P. palmivora, two closely related causual agents of cacao black pod achieved similar genome size and gene model numbers by different mechanisms.</title>
        <authorList>
            <person name="Ali S."/>
            <person name="Shao J."/>
            <person name="Larry D.J."/>
            <person name="Kronmiller B."/>
            <person name="Shen D."/>
            <person name="Strem M.D."/>
            <person name="Melnick R.L."/>
            <person name="Guiltinan M.J."/>
            <person name="Tyler B.M."/>
            <person name="Meinhardt L.W."/>
            <person name="Bailey B.A."/>
        </authorList>
    </citation>
    <scope>NUCLEOTIDE SEQUENCE [LARGE SCALE GENOMIC DNA]</scope>
    <source>
        <strain evidence="2">zdho120</strain>
    </source>
</reference>